<keyword evidence="5 8" id="KW-1133">Transmembrane helix</keyword>
<organism evidence="10 11">
    <name type="scientific">Microlunatus flavus</name>
    <dbReference type="NCBI Taxonomy" id="1036181"/>
    <lineage>
        <taxon>Bacteria</taxon>
        <taxon>Bacillati</taxon>
        <taxon>Actinomycetota</taxon>
        <taxon>Actinomycetes</taxon>
        <taxon>Propionibacteriales</taxon>
        <taxon>Propionibacteriaceae</taxon>
        <taxon>Microlunatus</taxon>
    </lineage>
</organism>
<feature type="transmembrane region" description="Helical" evidence="8">
    <location>
        <begin position="245"/>
        <end position="266"/>
    </location>
</feature>
<gene>
    <name evidence="10" type="ORF">SAMN05421756_101594</name>
</gene>
<dbReference type="GO" id="GO:0022857">
    <property type="term" value="F:transmembrane transporter activity"/>
    <property type="evidence" value="ECO:0007669"/>
    <property type="project" value="InterPro"/>
</dbReference>
<dbReference type="AlphaFoldDB" id="A0A1H9AFR2"/>
<dbReference type="GO" id="GO:0005886">
    <property type="term" value="C:plasma membrane"/>
    <property type="evidence" value="ECO:0007669"/>
    <property type="project" value="UniProtKB-SubCell"/>
</dbReference>
<keyword evidence="3" id="KW-1003">Cell membrane</keyword>
<feature type="transmembrane region" description="Helical" evidence="8">
    <location>
        <begin position="136"/>
        <end position="157"/>
    </location>
</feature>
<dbReference type="PROSITE" id="PS50850">
    <property type="entry name" value="MFS"/>
    <property type="match status" value="1"/>
</dbReference>
<keyword evidence="6 8" id="KW-0472">Membrane</keyword>
<evidence type="ECO:0000259" key="9">
    <source>
        <dbReference type="PROSITE" id="PS50850"/>
    </source>
</evidence>
<keyword evidence="11" id="KW-1185">Reference proteome</keyword>
<dbReference type="PANTHER" id="PTHR23517">
    <property type="entry name" value="RESISTANCE PROTEIN MDTM, PUTATIVE-RELATED-RELATED"/>
    <property type="match status" value="1"/>
</dbReference>
<evidence type="ECO:0000256" key="4">
    <source>
        <dbReference type="ARBA" id="ARBA00022692"/>
    </source>
</evidence>
<feature type="transmembrane region" description="Helical" evidence="8">
    <location>
        <begin position="206"/>
        <end position="233"/>
    </location>
</feature>
<proteinExistence type="predicted"/>
<feature type="region of interest" description="Disordered" evidence="7">
    <location>
        <begin position="397"/>
        <end position="416"/>
    </location>
</feature>
<dbReference type="InterPro" id="IPR036259">
    <property type="entry name" value="MFS_trans_sf"/>
</dbReference>
<evidence type="ECO:0000256" key="1">
    <source>
        <dbReference type="ARBA" id="ARBA00004651"/>
    </source>
</evidence>
<dbReference type="InterPro" id="IPR050171">
    <property type="entry name" value="MFS_Transporters"/>
</dbReference>
<feature type="transmembrane region" description="Helical" evidence="8">
    <location>
        <begin position="41"/>
        <end position="64"/>
    </location>
</feature>
<dbReference type="InterPro" id="IPR011701">
    <property type="entry name" value="MFS"/>
</dbReference>
<name>A0A1H9AFR2_9ACTN</name>
<dbReference type="PANTHER" id="PTHR23517:SF13">
    <property type="entry name" value="MAJOR FACILITATOR SUPERFAMILY MFS_1"/>
    <property type="match status" value="1"/>
</dbReference>
<dbReference type="Proteomes" id="UP000198504">
    <property type="component" value="Unassembled WGS sequence"/>
</dbReference>
<evidence type="ECO:0000256" key="5">
    <source>
        <dbReference type="ARBA" id="ARBA00022989"/>
    </source>
</evidence>
<evidence type="ECO:0000313" key="10">
    <source>
        <dbReference type="EMBL" id="SEP75566.1"/>
    </source>
</evidence>
<feature type="transmembrane region" description="Helical" evidence="8">
    <location>
        <begin position="300"/>
        <end position="323"/>
    </location>
</feature>
<sequence length="416" mass="41277">MRTTSRRTSFWTAAAVAALALWTSAAPSVSYPLYAAAWHLTPATTTAIFAVYPVVLVVVLVVFGDLSDHVGRRASILLGLAAMLVGAVLLAVAPAVGWVFAGRAFMGLGVGLSLSPASAAMVDLSLPAQVSRAGSVTTAATATGLALATLVGGALVQHAPAPLHLPFVVLAVVVTAVLVLAWFLPRPTPSVGLGPWRPRGLVVPRGLRGVFAASATSVTAAYALGAVVLALGAQIARQLVGSADALVIGAILSVSAIAIGVVAVAARRLPARVLVPGGAAGSVVGLGLLTLSAATHSLALFLAASAVAGVGYSLNFLGGLTLVNTFAPRRHRAGMLSSVLVVAYLLQGATALLLGAAATVSGLQVALDLGSPAIGLVCVAALVLVLTLARPGRAVAADPTPVPTPVPTTAQEGPLA</sequence>
<accession>A0A1H9AFR2</accession>
<comment type="subcellular location">
    <subcellularLocation>
        <location evidence="1">Cell membrane</location>
        <topology evidence="1">Multi-pass membrane protein</topology>
    </subcellularLocation>
</comment>
<keyword evidence="2" id="KW-0813">Transport</keyword>
<dbReference type="RefSeq" id="WP_091177586.1">
    <property type="nucleotide sequence ID" value="NZ_FOFA01000001.1"/>
</dbReference>
<reference evidence="11" key="1">
    <citation type="submission" date="2016-10" db="EMBL/GenBank/DDBJ databases">
        <authorList>
            <person name="Varghese N."/>
            <person name="Submissions S."/>
        </authorList>
    </citation>
    <scope>NUCLEOTIDE SEQUENCE [LARGE SCALE GENOMIC DNA]</scope>
    <source>
        <strain evidence="11">CGMCC 4.6856</strain>
    </source>
</reference>
<dbReference type="EMBL" id="FOFA01000001">
    <property type="protein sequence ID" value="SEP75566.1"/>
    <property type="molecule type" value="Genomic_DNA"/>
</dbReference>
<protein>
    <submittedName>
        <fullName evidence="10">Predicted arabinose efflux permease, MFS family</fullName>
    </submittedName>
</protein>
<dbReference type="InterPro" id="IPR020846">
    <property type="entry name" value="MFS_dom"/>
</dbReference>
<evidence type="ECO:0000256" key="8">
    <source>
        <dbReference type="SAM" id="Phobius"/>
    </source>
</evidence>
<feature type="transmembrane region" description="Helical" evidence="8">
    <location>
        <begin position="163"/>
        <end position="185"/>
    </location>
</feature>
<dbReference type="Pfam" id="PF07690">
    <property type="entry name" value="MFS_1"/>
    <property type="match status" value="1"/>
</dbReference>
<evidence type="ECO:0000256" key="2">
    <source>
        <dbReference type="ARBA" id="ARBA00022448"/>
    </source>
</evidence>
<keyword evidence="4 8" id="KW-0812">Transmembrane</keyword>
<evidence type="ECO:0000313" key="11">
    <source>
        <dbReference type="Proteomes" id="UP000198504"/>
    </source>
</evidence>
<evidence type="ECO:0000256" key="7">
    <source>
        <dbReference type="SAM" id="MobiDB-lite"/>
    </source>
</evidence>
<dbReference type="OrthoDB" id="3177957at2"/>
<feature type="transmembrane region" description="Helical" evidence="8">
    <location>
        <begin position="76"/>
        <end position="98"/>
    </location>
</feature>
<feature type="transmembrane region" description="Helical" evidence="8">
    <location>
        <begin position="369"/>
        <end position="389"/>
    </location>
</feature>
<feature type="transmembrane region" description="Helical" evidence="8">
    <location>
        <begin position="335"/>
        <end position="357"/>
    </location>
</feature>
<evidence type="ECO:0000256" key="6">
    <source>
        <dbReference type="ARBA" id="ARBA00023136"/>
    </source>
</evidence>
<dbReference type="SUPFAM" id="SSF103473">
    <property type="entry name" value="MFS general substrate transporter"/>
    <property type="match status" value="1"/>
</dbReference>
<evidence type="ECO:0000256" key="3">
    <source>
        <dbReference type="ARBA" id="ARBA00022475"/>
    </source>
</evidence>
<feature type="domain" description="Major facilitator superfamily (MFS) profile" evidence="9">
    <location>
        <begin position="1"/>
        <end position="416"/>
    </location>
</feature>
<dbReference type="STRING" id="1036181.SAMN05421756_101594"/>
<dbReference type="Gene3D" id="1.20.1250.20">
    <property type="entry name" value="MFS general substrate transporter like domains"/>
    <property type="match status" value="1"/>
</dbReference>